<accession>A0A816Z8D3</accession>
<proteinExistence type="predicted"/>
<evidence type="ECO:0000256" key="1">
    <source>
        <dbReference type="SAM" id="SignalP"/>
    </source>
</evidence>
<reference evidence="2" key="1">
    <citation type="submission" date="2021-01" db="EMBL/GenBank/DDBJ databases">
        <authorList>
            <consortium name="Genoscope - CEA"/>
            <person name="William W."/>
        </authorList>
    </citation>
    <scope>NUCLEOTIDE SEQUENCE</scope>
</reference>
<dbReference type="EMBL" id="HG994361">
    <property type="protein sequence ID" value="CAF2191099.1"/>
    <property type="molecule type" value="Genomic_DNA"/>
</dbReference>
<name>A0A816Z8D3_BRANA</name>
<feature type="signal peptide" evidence="1">
    <location>
        <begin position="1"/>
        <end position="28"/>
    </location>
</feature>
<sequence>MGFESESSMVSACLVFVVLPPCPPLAVALPQASPESLFRLRFLAVCFGSGMQAGQCPGSQGLSMSDCSSLPWGLRLRRSLGLLGLSSTSQH</sequence>
<feature type="chain" id="PRO_5032581068" evidence="1">
    <location>
        <begin position="29"/>
        <end position="91"/>
    </location>
</feature>
<organism evidence="2">
    <name type="scientific">Brassica napus</name>
    <name type="common">Rape</name>
    <dbReference type="NCBI Taxonomy" id="3708"/>
    <lineage>
        <taxon>Eukaryota</taxon>
        <taxon>Viridiplantae</taxon>
        <taxon>Streptophyta</taxon>
        <taxon>Embryophyta</taxon>
        <taxon>Tracheophyta</taxon>
        <taxon>Spermatophyta</taxon>
        <taxon>Magnoliopsida</taxon>
        <taxon>eudicotyledons</taxon>
        <taxon>Gunneridae</taxon>
        <taxon>Pentapetalae</taxon>
        <taxon>rosids</taxon>
        <taxon>malvids</taxon>
        <taxon>Brassicales</taxon>
        <taxon>Brassicaceae</taxon>
        <taxon>Brassiceae</taxon>
        <taxon>Brassica</taxon>
    </lineage>
</organism>
<dbReference type="AlphaFoldDB" id="A0A816Z8D3"/>
<evidence type="ECO:0000313" key="2">
    <source>
        <dbReference type="EMBL" id="CAF2191099.1"/>
    </source>
</evidence>
<protein>
    <submittedName>
        <fullName evidence="2">(rape) hypothetical protein</fullName>
    </submittedName>
</protein>
<dbReference type="Proteomes" id="UP001295469">
    <property type="component" value="Chromosome A07"/>
</dbReference>
<gene>
    <name evidence="2" type="ORF">DARMORV10_A07P34980.1</name>
</gene>
<keyword evidence="1" id="KW-0732">Signal</keyword>